<dbReference type="PANTHER" id="PTHR24330">
    <property type="entry name" value="HOMEOBOX PROTEIN BARH-LIKE"/>
    <property type="match status" value="1"/>
</dbReference>
<feature type="compositionally biased region" description="Low complexity" evidence="2">
    <location>
        <begin position="540"/>
        <end position="557"/>
    </location>
</feature>
<feature type="compositionally biased region" description="Polar residues" evidence="2">
    <location>
        <begin position="51"/>
        <end position="79"/>
    </location>
</feature>
<feature type="compositionally biased region" description="Low complexity" evidence="2">
    <location>
        <begin position="80"/>
        <end position="90"/>
    </location>
</feature>
<dbReference type="GeneID" id="3641115"/>
<dbReference type="EMBL" id="CP017626">
    <property type="protein sequence ID" value="AOW29222.1"/>
    <property type="molecule type" value="Genomic_DNA"/>
</dbReference>
<dbReference type="InParanoid" id="A0A1D8PM56"/>
<evidence type="ECO:0000313" key="4">
    <source>
        <dbReference type="EMBL" id="AOW29222.1"/>
    </source>
</evidence>
<dbReference type="OrthoDB" id="10256089at2759"/>
<feature type="region of interest" description="Disordered" evidence="2">
    <location>
        <begin position="528"/>
        <end position="652"/>
    </location>
</feature>
<feature type="compositionally biased region" description="Pro residues" evidence="2">
    <location>
        <begin position="112"/>
        <end position="123"/>
    </location>
</feature>
<feature type="region of interest" description="Disordered" evidence="2">
    <location>
        <begin position="13"/>
        <end position="123"/>
    </location>
</feature>
<dbReference type="eggNOG" id="ENOG502QQBH">
    <property type="taxonomic scope" value="Eukaryota"/>
</dbReference>
<feature type="coiled-coil region" evidence="1">
    <location>
        <begin position="188"/>
        <end position="216"/>
    </location>
</feature>
<evidence type="ECO:0000313" key="5">
    <source>
        <dbReference type="Proteomes" id="UP000000559"/>
    </source>
</evidence>
<dbReference type="RefSeq" id="XP_717206.2">
    <property type="nucleotide sequence ID" value="XM_712113.2"/>
</dbReference>
<dbReference type="OMA" id="FQFVYNC"/>
<keyword evidence="5" id="KW-1185">Reference proteome</keyword>
<accession>A0A1D8PM56</accession>
<reference evidence="4 5" key="2">
    <citation type="journal article" date="2007" name="Genome Biol.">
        <title>Assembly of the Candida albicans genome into sixteen supercontigs aligned on the eight chromosomes.</title>
        <authorList>
            <person name="van het Hoog M."/>
            <person name="Rast T.J."/>
            <person name="Martchenko M."/>
            <person name="Grindle S."/>
            <person name="Dignard D."/>
            <person name="Hogues H."/>
            <person name="Cuomo C."/>
            <person name="Berriman M."/>
            <person name="Scherer S."/>
            <person name="Magee B.B."/>
            <person name="Whiteway M."/>
            <person name="Chibana H."/>
            <person name="Nantel A."/>
            <person name="Magee P.T."/>
        </authorList>
    </citation>
    <scope>GENOME REANNOTATION</scope>
    <source>
        <strain evidence="5">SC5314 / ATCC MYA-2876</strain>
    </source>
</reference>
<dbReference type="KEGG" id="cal:CAALFM_C404790WA"/>
<dbReference type="Proteomes" id="UP000000559">
    <property type="component" value="Chromosome 4"/>
</dbReference>
<organism evidence="4 5">
    <name type="scientific">Candida albicans (strain SC5314 / ATCC MYA-2876)</name>
    <name type="common">Yeast</name>
    <dbReference type="NCBI Taxonomy" id="237561"/>
    <lineage>
        <taxon>Eukaryota</taxon>
        <taxon>Fungi</taxon>
        <taxon>Dikarya</taxon>
        <taxon>Ascomycota</taxon>
        <taxon>Saccharomycotina</taxon>
        <taxon>Pichiomycetes</taxon>
        <taxon>Debaryomycetaceae</taxon>
        <taxon>Candida/Lodderomyces clade</taxon>
        <taxon>Candida</taxon>
    </lineage>
</organism>
<evidence type="ECO:0000256" key="1">
    <source>
        <dbReference type="SAM" id="Coils"/>
    </source>
</evidence>
<dbReference type="CGD" id="CAL0000180882">
    <property type="gene designation" value="FAV1"/>
</dbReference>
<name>A0A1D8PM56_CANAL</name>
<protein>
    <submittedName>
        <fullName evidence="4">Fav1p</fullName>
    </submittedName>
</protein>
<dbReference type="VEuPathDB" id="FungiDB:C4_04790W_A"/>
<gene>
    <name evidence="3 4" type="primary">FAV1</name>
    <name evidence="4" type="ordered locus">CAALFM_C404790WA</name>
    <name evidence="3" type="ordered locus">orf19.11282</name>
</gene>
<dbReference type="SMR" id="A0A1D8PM56"/>
<feature type="compositionally biased region" description="Polar residues" evidence="2">
    <location>
        <begin position="595"/>
        <end position="616"/>
    </location>
</feature>
<feature type="compositionally biased region" description="Low complexity" evidence="2">
    <location>
        <begin position="102"/>
        <end position="111"/>
    </location>
</feature>
<reference evidence="4 5" key="1">
    <citation type="journal article" date="2004" name="Proc. Natl. Acad. Sci. U.S.A.">
        <title>The diploid genome sequence of Candida albicans.</title>
        <authorList>
            <person name="Jones T."/>
            <person name="Federspiel N.A."/>
            <person name="Chibana H."/>
            <person name="Dungan J."/>
            <person name="Kalman S."/>
            <person name="Magee B.B."/>
            <person name="Newport G."/>
            <person name="Thorstenson Y.R."/>
            <person name="Agabian N."/>
            <person name="Magee P.T."/>
            <person name="Davis R.W."/>
            <person name="Scherer S."/>
        </authorList>
    </citation>
    <scope>NUCLEOTIDE SEQUENCE [LARGE SCALE GENOMIC DNA]</scope>
    <source>
        <strain evidence="5">SC5314 / ATCC MYA-2876</strain>
    </source>
</reference>
<dbReference type="AlphaFoldDB" id="A0A1D8PM56"/>
<evidence type="ECO:0000256" key="2">
    <source>
        <dbReference type="SAM" id="MobiDB-lite"/>
    </source>
</evidence>
<dbReference type="PANTHER" id="PTHR24330:SF19">
    <property type="entry name" value="MEDIATOR OF RNA POLYMERASE II TRANSCRIPTION SUBUNIT 29"/>
    <property type="match status" value="1"/>
</dbReference>
<sequence>MNVDFIQYKTKSNIKGNNNYDDGNLTDDENDTNSNTTISTSISTSTKEVKNTGQVHHQLYTTTSNPVGSLESTTCPSLATTSSDNTSSSDHNYLSASESTSVPPNTATNNNNPPPNWLKVNPPPKLTSLPIDIPLQIKEVAPGESSFSSSDSDECRNSYPNTLNYNQPANFAMIYNNAQLKRQQQSILLNQKQQQQQQQQQEQEQQQQQRQQQQQAMLLSPARDYNSLRYIANKKVDSPMSDEFFFQDNYPSDVKFQYQQSIIEFLNYIIGKYKEMEQGINSYMDWWNVYAFKRQTLDNMIHIAQGFKAMIISILKQLSVNSGIIKNGSQSKNEAFKQRSLDPSYINNNTTDSDDDDLINYNVFQFVYNCSIENVNIGNLINCSLFTNTFKFNLLSYYYKLNYLLINVKDQKNWLVIPMEIWYKLPSFIKIINDNLTKINKPMTRDLEITLVKLNSITCKFPTVDNLKKTDPIGSWHDFEKINRLLTEKFPDYTEHGHVQEFPDYMPRPLSSSNDIKIIHMKRVAAPPRRIESGSVPIKNITNSNNNNDNNGRGNNNSQQEKLGRATSLKRSISKIVKRSLSTNDANNKEREEIPNQSPAVKLETNTPKHQPQRHQSLQEHLRNQQSMKTPKREDLMSSKPPNTQRPLPQPSIKPTIARYRSVNGKKASIKKVDNSAIQYQLDCLMQFRKRLFQIGPQLLDFLNLQLNYCKSWESLIDEQQQQQNRNTFATNDPYIKSIYQSFHEKLLNQIEFTKSTIILHIADRLIIPIDECLKLCDQGKGDPINVNKFMELIVAQYNKLYRQWLEGIIGPNSIKEYQDLCNKIGKPNGEDIIQYYNQLTRLKSLVM</sequence>
<dbReference type="STRING" id="237561.A0A1D8PM56"/>
<feature type="compositionally biased region" description="Low complexity" evidence="2">
    <location>
        <begin position="32"/>
        <end position="46"/>
    </location>
</feature>
<reference evidence="4 5" key="3">
    <citation type="journal article" date="2013" name="Genome Biol.">
        <title>Assembly of a phased diploid Candida albicans genome facilitates allele-specific measurements and provides a simple model for repeat and indel structure.</title>
        <authorList>
            <person name="Muzzey D."/>
            <person name="Schwartz K."/>
            <person name="Weissman J.S."/>
            <person name="Sherlock G."/>
        </authorList>
    </citation>
    <scope>NUCLEOTIDE SEQUENCE [LARGE SCALE GENOMIC DNA]</scope>
    <source>
        <strain evidence="5">SC5314 / ATCC MYA-2876</strain>
    </source>
</reference>
<dbReference type="InterPro" id="IPR052145">
    <property type="entry name" value="Mediator/Homeobox_domain"/>
</dbReference>
<keyword evidence="1" id="KW-0175">Coiled coil</keyword>
<feature type="compositionally biased region" description="Polar residues" evidence="2">
    <location>
        <begin position="91"/>
        <end position="101"/>
    </location>
</feature>
<proteinExistence type="predicted"/>
<evidence type="ECO:0000313" key="3">
    <source>
        <dbReference type="CGD" id="CAL0000180882"/>
    </source>
</evidence>